<comment type="similarity">
    <text evidence="1">Belongs to the ataxin-10 family.</text>
</comment>
<dbReference type="GO" id="GO:0005829">
    <property type="term" value="C:cytosol"/>
    <property type="evidence" value="ECO:0007669"/>
    <property type="project" value="TreeGrafter"/>
</dbReference>
<evidence type="ECO:0000256" key="5">
    <source>
        <dbReference type="ARBA" id="ARBA00044801"/>
    </source>
</evidence>
<dbReference type="InterPro" id="IPR051374">
    <property type="entry name" value="Ataxin-10/CTR86_families"/>
</dbReference>
<sequence length="569" mass="63731">MSGEPIIFTQWKAACMAFDFGKRDSINSLVMMLESIARVLAQHEEDRIRLGAIPFLWPDLRKLWRDLARTQLTFWDGDDSEGEDEGSSKDKQRDLRAICGSLAKFTRNLVAGVTTNQNHAFENEPDIRRLLHYHTSWSAMEDSESIPVARTLAQALSNIVTTNELLLGKLWGTYMSLPEDQFVLIRLLASPDPHTLLTALIFVLNCVHGSKQRSKLMVKTSIGARLCISLLDSMVKLYDAEESSEGAQAFDVGYDILTQLIECGLIPDLYYKFTIQDEIITPHQTTLLKIVDSYLQSIQMSAATTPKTIKIHRKLSPMLARIFFALSGYAQEAVERALRPTSSISSNQLNSTSMLESVVETASTKPPPPPAELDVMLPKVCEALVLVTQCIVTIAIEADEQRSSRDQNVPLSDFEPDLKEFFNEARSSECGIVECLIELLRLFDLFLPRINFGKPVVSTSGMTTPTQQSTPDNTGFMYVKRDLVRLLGILCHGVKAVQDRARESGGIEVVMSLCVVDERNPYLREHAIFTLRNLLKDNLENQAVVEGIKPSEDWNKSEVLKYTPGTAHM</sequence>
<dbReference type="EMBL" id="MU150267">
    <property type="protein sequence ID" value="KAF9462934.1"/>
    <property type="molecule type" value="Genomic_DNA"/>
</dbReference>
<comment type="caution">
    <text evidence="8">The sequence shown here is derived from an EMBL/GenBank/DDBJ whole genome shotgun (WGS) entry which is preliminary data.</text>
</comment>
<evidence type="ECO:0000313" key="8">
    <source>
        <dbReference type="EMBL" id="KAF9462934.1"/>
    </source>
</evidence>
<organism evidence="8 9">
    <name type="scientific">Collybia nuda</name>
    <dbReference type="NCBI Taxonomy" id="64659"/>
    <lineage>
        <taxon>Eukaryota</taxon>
        <taxon>Fungi</taxon>
        <taxon>Dikarya</taxon>
        <taxon>Basidiomycota</taxon>
        <taxon>Agaricomycotina</taxon>
        <taxon>Agaricomycetes</taxon>
        <taxon>Agaricomycetidae</taxon>
        <taxon>Agaricales</taxon>
        <taxon>Tricholomatineae</taxon>
        <taxon>Clitocybaceae</taxon>
        <taxon>Collybia</taxon>
    </lineage>
</organism>
<comment type="function">
    <text evidence="4">May play a role in the regulation of cytokinesis.</text>
</comment>
<dbReference type="PANTHER" id="PTHR13255">
    <property type="entry name" value="ATAXIN-10"/>
    <property type="match status" value="1"/>
</dbReference>
<dbReference type="Proteomes" id="UP000807353">
    <property type="component" value="Unassembled WGS sequence"/>
</dbReference>
<evidence type="ECO:0000256" key="4">
    <source>
        <dbReference type="ARBA" id="ARBA00044746"/>
    </source>
</evidence>
<keyword evidence="9" id="KW-1185">Reference proteome</keyword>
<dbReference type="InterPro" id="IPR011989">
    <property type="entry name" value="ARM-like"/>
</dbReference>
<reference evidence="8" key="1">
    <citation type="submission" date="2020-11" db="EMBL/GenBank/DDBJ databases">
        <authorList>
            <consortium name="DOE Joint Genome Institute"/>
            <person name="Ahrendt S."/>
            <person name="Riley R."/>
            <person name="Andreopoulos W."/>
            <person name="Labutti K."/>
            <person name="Pangilinan J."/>
            <person name="Ruiz-Duenas F.J."/>
            <person name="Barrasa J.M."/>
            <person name="Sanchez-Garcia M."/>
            <person name="Camarero S."/>
            <person name="Miyauchi S."/>
            <person name="Serrano A."/>
            <person name="Linde D."/>
            <person name="Babiker R."/>
            <person name="Drula E."/>
            <person name="Ayuso-Fernandez I."/>
            <person name="Pacheco R."/>
            <person name="Padilla G."/>
            <person name="Ferreira P."/>
            <person name="Barriuso J."/>
            <person name="Kellner H."/>
            <person name="Castanera R."/>
            <person name="Alfaro M."/>
            <person name="Ramirez L."/>
            <person name="Pisabarro A.G."/>
            <person name="Kuo A."/>
            <person name="Tritt A."/>
            <person name="Lipzen A."/>
            <person name="He G."/>
            <person name="Yan M."/>
            <person name="Ng V."/>
            <person name="Cullen D."/>
            <person name="Martin F."/>
            <person name="Rosso M.-N."/>
            <person name="Henrissat B."/>
            <person name="Hibbett D."/>
            <person name="Martinez A.T."/>
            <person name="Grigoriev I.V."/>
        </authorList>
    </citation>
    <scope>NUCLEOTIDE SEQUENCE</scope>
    <source>
        <strain evidence="8">CBS 247.69</strain>
    </source>
</reference>
<evidence type="ECO:0000256" key="3">
    <source>
        <dbReference type="ARBA" id="ARBA00023306"/>
    </source>
</evidence>
<accession>A0A9P5Y591</accession>
<protein>
    <recommendedName>
        <fullName evidence="5">Ataxin-10 homolog</fullName>
    </recommendedName>
    <alternativeName>
        <fullName evidence="6">Copper transport protein 86</fullName>
    </alternativeName>
</protein>
<feature type="domain" description="Ataxin-10" evidence="7">
    <location>
        <begin position="479"/>
        <end position="561"/>
    </location>
</feature>
<dbReference type="InterPro" id="IPR016024">
    <property type="entry name" value="ARM-type_fold"/>
</dbReference>
<evidence type="ECO:0000256" key="6">
    <source>
        <dbReference type="ARBA" id="ARBA00044805"/>
    </source>
</evidence>
<gene>
    <name evidence="8" type="ORF">BDZ94DRAFT_656959</name>
</gene>
<dbReference type="PANTHER" id="PTHR13255:SF0">
    <property type="entry name" value="ATAXIN-10"/>
    <property type="match status" value="1"/>
</dbReference>
<evidence type="ECO:0000256" key="1">
    <source>
        <dbReference type="ARBA" id="ARBA00008384"/>
    </source>
</evidence>
<dbReference type="Pfam" id="PF09759">
    <property type="entry name" value="Atx10homo_assoc"/>
    <property type="match status" value="1"/>
</dbReference>
<dbReference type="SUPFAM" id="SSF48371">
    <property type="entry name" value="ARM repeat"/>
    <property type="match status" value="1"/>
</dbReference>
<proteinExistence type="inferred from homology"/>
<keyword evidence="2" id="KW-0132">Cell division</keyword>
<dbReference type="AlphaFoldDB" id="A0A9P5Y591"/>
<evidence type="ECO:0000256" key="2">
    <source>
        <dbReference type="ARBA" id="ARBA00022618"/>
    </source>
</evidence>
<evidence type="ECO:0000259" key="7">
    <source>
        <dbReference type="Pfam" id="PF09759"/>
    </source>
</evidence>
<keyword evidence="3" id="KW-0131">Cell cycle</keyword>
<dbReference type="OrthoDB" id="379794at2759"/>
<dbReference type="InterPro" id="IPR019156">
    <property type="entry name" value="Ataxin-10_domain"/>
</dbReference>
<dbReference type="Gene3D" id="1.25.10.10">
    <property type="entry name" value="Leucine-rich Repeat Variant"/>
    <property type="match status" value="1"/>
</dbReference>
<name>A0A9P5Y591_9AGAR</name>
<evidence type="ECO:0000313" key="9">
    <source>
        <dbReference type="Proteomes" id="UP000807353"/>
    </source>
</evidence>
<dbReference type="GO" id="GO:0051301">
    <property type="term" value="P:cell division"/>
    <property type="evidence" value="ECO:0007669"/>
    <property type="project" value="UniProtKB-KW"/>
</dbReference>